<evidence type="ECO:0000259" key="2">
    <source>
        <dbReference type="Pfam" id="PF04773"/>
    </source>
</evidence>
<evidence type="ECO:0000259" key="3">
    <source>
        <dbReference type="Pfam" id="PF16344"/>
    </source>
</evidence>
<dbReference type="FunFam" id="2.60.120.1440:FF:000001">
    <property type="entry name" value="Putative anti-sigma factor"/>
    <property type="match status" value="1"/>
</dbReference>
<evidence type="ECO:0000313" key="5">
    <source>
        <dbReference type="Proteomes" id="UP001155483"/>
    </source>
</evidence>
<reference evidence="4" key="1">
    <citation type="submission" date="2022-09" db="EMBL/GenBank/DDBJ databases">
        <authorList>
            <person name="Yuan C."/>
            <person name="Ke Z."/>
        </authorList>
    </citation>
    <scope>NUCLEOTIDE SEQUENCE</scope>
    <source>
        <strain evidence="4">LB-8</strain>
    </source>
</reference>
<dbReference type="RefSeq" id="WP_279297102.1">
    <property type="nucleotide sequence ID" value="NZ_JAOTIF010000006.1"/>
</dbReference>
<proteinExistence type="predicted"/>
<name>A0A9X2XW02_9BACT</name>
<feature type="domain" description="Protein FecR C-terminal" evidence="3">
    <location>
        <begin position="331"/>
        <end position="397"/>
    </location>
</feature>
<feature type="transmembrane region" description="Helical" evidence="1">
    <location>
        <begin position="92"/>
        <end position="112"/>
    </location>
</feature>
<dbReference type="Pfam" id="PF16344">
    <property type="entry name" value="FecR_C"/>
    <property type="match status" value="1"/>
</dbReference>
<dbReference type="InterPro" id="IPR012373">
    <property type="entry name" value="Ferrdict_sens_TM"/>
</dbReference>
<protein>
    <submittedName>
        <fullName evidence="4">FecR domain-containing protein</fullName>
    </submittedName>
</protein>
<comment type="caution">
    <text evidence="4">The sequence shown here is derived from an EMBL/GenBank/DDBJ whole genome shotgun (WGS) entry which is preliminary data.</text>
</comment>
<reference evidence="4" key="2">
    <citation type="submission" date="2023-04" db="EMBL/GenBank/DDBJ databases">
        <title>Paracnuella aquatica gen. nov., sp. nov., a member of the family Chitinophagaceae isolated from a hot spring.</title>
        <authorList>
            <person name="Wang C."/>
        </authorList>
    </citation>
    <scope>NUCLEOTIDE SEQUENCE</scope>
    <source>
        <strain evidence="4">LB-8</strain>
    </source>
</reference>
<keyword evidence="1" id="KW-1133">Transmembrane helix</keyword>
<dbReference type="InterPro" id="IPR006860">
    <property type="entry name" value="FecR"/>
</dbReference>
<sequence length="398" mass="44349">MDQFTSPFQRAQTIVKYLKNELNEDERNELEAWVSANEENRKLFEQFKNENKLQEELKFFESINIQDAWQKITAQTEGRAKVVTLQAKMRRWWYAAAAVVILMVGSLVVYRLSVSGPVSTEITKESGTKRFKNDVLPGGDKAVLTLADGSTIILDDAQNGALAQQGATKVIKLGGKLAYDPANTGTKEVVYNTIATPRGGQYQIELPDGSQVWLNAASSLRFPTVFVGKERRVEITGEAYFEVAKNKAMPFIVSVNGAEVQVLGTHFNVMAYNDEAAVKTTLLEGSVQFVSGNNKSLLKPGQQSQLSKEGGVKVVSGVDVEEVMAWKNGNFSFEGSDIETVMRQVSRWYNVEVVYNKKTDELFYAEMPRNTKLSDVLKALELTGKVRFDIEGQKIIVM</sequence>
<dbReference type="PANTHER" id="PTHR30273">
    <property type="entry name" value="PERIPLASMIC SIGNAL SENSOR AND SIGMA FACTOR ACTIVATOR FECR-RELATED"/>
    <property type="match status" value="1"/>
</dbReference>
<organism evidence="4 5">
    <name type="scientific">Paraflavisolibacter caeni</name>
    <dbReference type="NCBI Taxonomy" id="2982496"/>
    <lineage>
        <taxon>Bacteria</taxon>
        <taxon>Pseudomonadati</taxon>
        <taxon>Bacteroidota</taxon>
        <taxon>Chitinophagia</taxon>
        <taxon>Chitinophagales</taxon>
        <taxon>Chitinophagaceae</taxon>
        <taxon>Paraflavisolibacter</taxon>
    </lineage>
</organism>
<dbReference type="Proteomes" id="UP001155483">
    <property type="component" value="Unassembled WGS sequence"/>
</dbReference>
<evidence type="ECO:0000256" key="1">
    <source>
        <dbReference type="SAM" id="Phobius"/>
    </source>
</evidence>
<dbReference type="InterPro" id="IPR032508">
    <property type="entry name" value="FecR_C"/>
</dbReference>
<dbReference type="Gene3D" id="2.60.120.1440">
    <property type="match status" value="1"/>
</dbReference>
<dbReference type="EMBL" id="JAOTIF010000006">
    <property type="protein sequence ID" value="MCU7549661.1"/>
    <property type="molecule type" value="Genomic_DNA"/>
</dbReference>
<dbReference type="Pfam" id="PF04773">
    <property type="entry name" value="FecR"/>
    <property type="match status" value="1"/>
</dbReference>
<dbReference type="GO" id="GO:0016989">
    <property type="term" value="F:sigma factor antagonist activity"/>
    <property type="evidence" value="ECO:0007669"/>
    <property type="project" value="TreeGrafter"/>
</dbReference>
<evidence type="ECO:0000313" key="4">
    <source>
        <dbReference type="EMBL" id="MCU7549661.1"/>
    </source>
</evidence>
<dbReference type="PANTHER" id="PTHR30273:SF2">
    <property type="entry name" value="PROTEIN FECR"/>
    <property type="match status" value="1"/>
</dbReference>
<gene>
    <name evidence="4" type="ORF">OCK74_11085</name>
</gene>
<accession>A0A9X2XW02</accession>
<keyword evidence="1" id="KW-0812">Transmembrane</keyword>
<dbReference type="AlphaFoldDB" id="A0A9X2XW02"/>
<keyword evidence="5" id="KW-1185">Reference proteome</keyword>
<keyword evidence="1" id="KW-0472">Membrane</keyword>
<feature type="domain" description="FecR protein" evidence="2">
    <location>
        <begin position="193"/>
        <end position="288"/>
    </location>
</feature>
<dbReference type="Gene3D" id="3.55.50.30">
    <property type="match status" value="1"/>
</dbReference>